<organism evidence="1 2">
    <name type="scientific">Gordonia crocea</name>
    <dbReference type="NCBI Taxonomy" id="589162"/>
    <lineage>
        <taxon>Bacteria</taxon>
        <taxon>Bacillati</taxon>
        <taxon>Actinomycetota</taxon>
        <taxon>Actinomycetes</taxon>
        <taxon>Mycobacteriales</taxon>
        <taxon>Gordoniaceae</taxon>
        <taxon>Gordonia</taxon>
    </lineage>
</organism>
<reference evidence="2" key="1">
    <citation type="submission" date="2019-06" db="EMBL/GenBank/DDBJ databases">
        <title>Gordonia isolated from sludge of a wastewater treatment plant.</title>
        <authorList>
            <person name="Tamura T."/>
            <person name="Aoyama K."/>
            <person name="Kang Y."/>
            <person name="Saito S."/>
            <person name="Akiyama N."/>
            <person name="Yazawa K."/>
            <person name="Gonoi T."/>
            <person name="Mikami Y."/>
        </authorList>
    </citation>
    <scope>NUCLEOTIDE SEQUENCE [LARGE SCALE GENOMIC DNA]</scope>
    <source>
        <strain evidence="2">NBRC 107697</strain>
    </source>
</reference>
<dbReference type="RefSeq" id="WP_161925667.1">
    <property type="nucleotide sequence ID" value="NZ_BJOU01000001.1"/>
</dbReference>
<proteinExistence type="predicted"/>
<evidence type="ECO:0000313" key="2">
    <source>
        <dbReference type="Proteomes" id="UP000444980"/>
    </source>
</evidence>
<dbReference type="AlphaFoldDB" id="A0A7M3SU36"/>
<sequence length="102" mass="10616">MSPPPESTHTFGVDPAETAALARSWRRHGRVLANLDVDELANTVGAGHCLAAARAAAAPTKRVGVDIANRLDVLGQIVGRFQARAVDDDAAAGRALHGLADR</sequence>
<evidence type="ECO:0000313" key="1">
    <source>
        <dbReference type="EMBL" id="GED96160.1"/>
    </source>
</evidence>
<dbReference type="EMBL" id="BJOU01000001">
    <property type="protein sequence ID" value="GED96160.1"/>
    <property type="molecule type" value="Genomic_DNA"/>
</dbReference>
<gene>
    <name evidence="1" type="ORF">nbrc107697_01990</name>
</gene>
<name>A0A7M3SU36_9ACTN</name>
<dbReference type="Proteomes" id="UP000444980">
    <property type="component" value="Unassembled WGS sequence"/>
</dbReference>
<protein>
    <submittedName>
        <fullName evidence="1">Uncharacterized protein</fullName>
    </submittedName>
</protein>
<keyword evidence="2" id="KW-1185">Reference proteome</keyword>
<accession>A0A7M3SU36</accession>
<comment type="caution">
    <text evidence="1">The sequence shown here is derived from an EMBL/GenBank/DDBJ whole genome shotgun (WGS) entry which is preliminary data.</text>
</comment>